<dbReference type="PANTHER" id="PTHR43702:SF13">
    <property type="entry name" value="MONOSACCHARIDE TRANSPORTER, PUTATIVE (AFU_ORTHOLOGUE AFUA_4G06630)-RELATED"/>
    <property type="match status" value="1"/>
</dbReference>
<dbReference type="SUPFAM" id="SSF103473">
    <property type="entry name" value="MFS general substrate transporter"/>
    <property type="match status" value="1"/>
</dbReference>
<dbReference type="STRING" id="150374.A0A0M8N0G3"/>
<reference evidence="6 7" key="1">
    <citation type="submission" date="2015-07" db="EMBL/GenBank/DDBJ databases">
        <title>The genome of the fungus Escovopsis weberi, a specialized disease agent of ant agriculture.</title>
        <authorList>
            <person name="de Man T.J."/>
            <person name="Stajich J.E."/>
            <person name="Kubicek C.P."/>
            <person name="Chenthamara K."/>
            <person name="Atanasova L."/>
            <person name="Druzhinina I.S."/>
            <person name="Birnbaum S."/>
            <person name="Barribeau S.M."/>
            <person name="Teiling C."/>
            <person name="Suen G."/>
            <person name="Currie C."/>
            <person name="Gerardo N.M."/>
        </authorList>
    </citation>
    <scope>NUCLEOTIDE SEQUENCE [LARGE SCALE GENOMIC DNA]</scope>
</reference>
<feature type="transmembrane region" description="Helical" evidence="4">
    <location>
        <begin position="173"/>
        <end position="201"/>
    </location>
</feature>
<feature type="transmembrane region" description="Helical" evidence="4">
    <location>
        <begin position="18"/>
        <end position="40"/>
    </location>
</feature>
<keyword evidence="4" id="KW-0472">Membrane</keyword>
<feature type="domain" description="Rhodopsin" evidence="5">
    <location>
        <begin position="37"/>
        <end position="291"/>
    </location>
</feature>
<feature type="transmembrane region" description="Helical" evidence="4">
    <location>
        <begin position="808"/>
        <end position="831"/>
    </location>
</feature>
<dbReference type="Gene3D" id="1.20.1250.20">
    <property type="entry name" value="MFS general substrate transporter like domains"/>
    <property type="match status" value="2"/>
</dbReference>
<feature type="transmembrane region" description="Helical" evidence="4">
    <location>
        <begin position="213"/>
        <end position="234"/>
    </location>
</feature>
<feature type="transmembrane region" description="Helical" evidence="4">
    <location>
        <begin position="438"/>
        <end position="458"/>
    </location>
</feature>
<feature type="transmembrane region" description="Helical" evidence="4">
    <location>
        <begin position="629"/>
        <end position="648"/>
    </location>
</feature>
<keyword evidence="7" id="KW-1185">Reference proteome</keyword>
<gene>
    <name evidence="6" type="ORF">ESCO_005510</name>
</gene>
<evidence type="ECO:0000256" key="2">
    <source>
        <dbReference type="ARBA" id="ARBA00022475"/>
    </source>
</evidence>
<dbReference type="PANTHER" id="PTHR43702">
    <property type="entry name" value="L-FUCOSE-PROTON SYMPORTER"/>
    <property type="match status" value="1"/>
</dbReference>
<dbReference type="InterPro" id="IPR050375">
    <property type="entry name" value="MFS_TsgA-like"/>
</dbReference>
<feature type="transmembrane region" description="Helical" evidence="4">
    <location>
        <begin position="677"/>
        <end position="695"/>
    </location>
</feature>
<feature type="transmembrane region" description="Helical" evidence="4">
    <location>
        <begin position="783"/>
        <end position="802"/>
    </location>
</feature>
<dbReference type="InterPro" id="IPR036259">
    <property type="entry name" value="MFS_trans_sf"/>
</dbReference>
<organism evidence="6 7">
    <name type="scientific">Escovopsis weberi</name>
    <dbReference type="NCBI Taxonomy" id="150374"/>
    <lineage>
        <taxon>Eukaryota</taxon>
        <taxon>Fungi</taxon>
        <taxon>Dikarya</taxon>
        <taxon>Ascomycota</taxon>
        <taxon>Pezizomycotina</taxon>
        <taxon>Sordariomycetes</taxon>
        <taxon>Hypocreomycetidae</taxon>
        <taxon>Hypocreales</taxon>
        <taxon>Hypocreaceae</taxon>
        <taxon>Escovopsis</taxon>
    </lineage>
</organism>
<feature type="region of interest" description="Disordered" evidence="3">
    <location>
        <begin position="387"/>
        <end position="407"/>
    </location>
</feature>
<comment type="caution">
    <text evidence="6">The sequence shown here is derived from an EMBL/GenBank/DDBJ whole genome shotgun (WGS) entry which is preliminary data.</text>
</comment>
<feature type="transmembrane region" description="Helical" evidence="4">
    <location>
        <begin position="131"/>
        <end position="153"/>
    </location>
</feature>
<dbReference type="OrthoDB" id="546893at2759"/>
<evidence type="ECO:0000259" key="5">
    <source>
        <dbReference type="Pfam" id="PF20684"/>
    </source>
</evidence>
<keyword evidence="4" id="KW-0812">Transmembrane</keyword>
<name>A0A0M8N0G3_ESCWE</name>
<sequence length="905" mass="98450">MDAAQAGYRGPVQDRGPVVFAVTVATLVLASAFVASRMVCRYFIVKRITWDDLLMVLAWFFAFFLSLTICLGVANGLGKHDRDIDIEQVPVLRRCEYVFSILYNPALMATKTSILIFYLRLASDTQIVLRVVSWATLAVVNVAGFILTFMNVFQCRPTQAAWNADFMGATTCIPLLTEFICAAPVNIVTDLAILALPIPVLTGMSLPSRQKNILVLTFTLGVFVTVVDVIRIYYLQQAIVDDPIGGRDSTSSFGGQVDFAYNASISLMWSAVEANVGMTCACIPVLKPLVIRLLPSILTGPDATKRPRSNRQSLQMANPAAPTPQHKPRQDSESNASSNGPSAPAHLETVHHAEHRGSHPRDETHELFLPPHNVSFITTGPAIVFRESSFDPPSARPRLDTGPLTTSTESSLQNRVYFGFVKMKKPSRLLDANTKESLKYCTIVSILFILWGVSYGLLSSLNRAVADLAGMGTAEALGLTSAYFGGGYFFGPLLVGEWLLRRDEHNRSRRNRENDQDNIGGFKVTFIVGLCIYGIGTIIFWPSAVTASYGGFMLSNFVAGFGLSVLEVPANSFMVLCGPPEYGEARLLIAQAFQAAGSVLSSLLAEKVFFRSLDPSGKDGTQTLLNVQWTYLGITLLCVVLALFFYYVPLPEVADQELEEAATHLPLDPCKKSIGGLQLRTVSLILAVLSQYVYVGSQEANIAFLRTLLVAVLPGQPKGGLRAAGGTLLGANAFESSRRPQGFAIAIADSLIVGRTAFAISRVICGYLAYLSVKNPRVPKPRIVLGISVVVCLALALVLTLLRSSDPNTLFIIDVLYFFFEGPIWPLLFAFGLHGQGRRTKRAAAFITMGASGPAFIPYIMYGIIVTGGRVQSAFLVLVVISVLMLLYPIFLTFVKDARLLLGDD</sequence>
<feature type="transmembrane region" description="Helical" evidence="4">
    <location>
        <begin position="478"/>
        <end position="500"/>
    </location>
</feature>
<protein>
    <submittedName>
        <fullName evidence="6">L-fucose-proton symporter</fullName>
    </submittedName>
</protein>
<comment type="subcellular location">
    <subcellularLocation>
        <location evidence="1">Cell inner membrane</location>
        <topology evidence="1">Multi-pass membrane protein</topology>
    </subcellularLocation>
</comment>
<feature type="transmembrane region" description="Helical" evidence="4">
    <location>
        <begin position="743"/>
        <end position="771"/>
    </location>
</feature>
<feature type="transmembrane region" description="Helical" evidence="4">
    <location>
        <begin position="843"/>
        <end position="865"/>
    </location>
</feature>
<accession>A0A0M8N0G3</accession>
<feature type="region of interest" description="Disordered" evidence="3">
    <location>
        <begin position="301"/>
        <end position="345"/>
    </location>
</feature>
<feature type="transmembrane region" description="Helical" evidence="4">
    <location>
        <begin position="97"/>
        <end position="119"/>
    </location>
</feature>
<evidence type="ECO:0000256" key="1">
    <source>
        <dbReference type="ARBA" id="ARBA00004429"/>
    </source>
</evidence>
<feature type="transmembrane region" description="Helical" evidence="4">
    <location>
        <begin position="521"/>
        <end position="541"/>
    </location>
</feature>
<dbReference type="Pfam" id="PF20684">
    <property type="entry name" value="Fung_rhodopsin"/>
    <property type="match status" value="1"/>
</dbReference>
<evidence type="ECO:0000256" key="4">
    <source>
        <dbReference type="SAM" id="Phobius"/>
    </source>
</evidence>
<keyword evidence="2" id="KW-1003">Cell membrane</keyword>
<feature type="compositionally biased region" description="Low complexity" evidence="3">
    <location>
        <begin position="333"/>
        <end position="345"/>
    </location>
</feature>
<evidence type="ECO:0000313" key="6">
    <source>
        <dbReference type="EMBL" id="KOS20597.1"/>
    </source>
</evidence>
<evidence type="ECO:0000256" key="3">
    <source>
        <dbReference type="SAM" id="MobiDB-lite"/>
    </source>
</evidence>
<dbReference type="InterPro" id="IPR049326">
    <property type="entry name" value="Rhodopsin_dom_fungi"/>
</dbReference>
<feature type="transmembrane region" description="Helical" evidence="4">
    <location>
        <begin position="547"/>
        <end position="566"/>
    </location>
</feature>
<dbReference type="EMBL" id="LGSR01000017">
    <property type="protein sequence ID" value="KOS20597.1"/>
    <property type="molecule type" value="Genomic_DNA"/>
</dbReference>
<feature type="transmembrane region" description="Helical" evidence="4">
    <location>
        <begin position="52"/>
        <end position="77"/>
    </location>
</feature>
<feature type="transmembrane region" description="Helical" evidence="4">
    <location>
        <begin position="871"/>
        <end position="895"/>
    </location>
</feature>
<evidence type="ECO:0000313" key="7">
    <source>
        <dbReference type="Proteomes" id="UP000053831"/>
    </source>
</evidence>
<dbReference type="AlphaFoldDB" id="A0A0M8N0G3"/>
<keyword evidence="4" id="KW-1133">Transmembrane helix</keyword>
<dbReference type="Proteomes" id="UP000053831">
    <property type="component" value="Unassembled WGS sequence"/>
</dbReference>
<proteinExistence type="predicted"/>
<dbReference type="GO" id="GO:0005886">
    <property type="term" value="C:plasma membrane"/>
    <property type="evidence" value="ECO:0007669"/>
    <property type="project" value="UniProtKB-SubCell"/>
</dbReference>